<name>A0A7X8TJJ4_9MICC</name>
<dbReference type="EMBL" id="JABAHY010000005">
    <property type="protein sequence ID" value="NLS09690.1"/>
    <property type="molecule type" value="Genomic_DNA"/>
</dbReference>
<accession>A0A7X8TJJ4</accession>
<evidence type="ECO:0000313" key="3">
    <source>
        <dbReference type="Proteomes" id="UP000523139"/>
    </source>
</evidence>
<comment type="caution">
    <text evidence="2">The sequence shown here is derived from an EMBL/GenBank/DDBJ whole genome shotgun (WGS) entry which is preliminary data.</text>
</comment>
<sequence length="186" mass="20122">MPIDPGEVSFEPELLGFGYINRHTNIFSTAETQVLTTELLGVEVEVRTIPTEHHFDYGDGTTRSSADPGGPVSGEAIITDAETPTSHVYQDTSRHPVQLNTTFIGEYRVPGGPAPLDSWTPITGTTTIPATPGEADIWRINHRQVSGECQDTTNWGCSGPVELEPGDQPPEIFADHYDDAGNYTGP</sequence>
<evidence type="ECO:0000256" key="1">
    <source>
        <dbReference type="SAM" id="MobiDB-lite"/>
    </source>
</evidence>
<feature type="region of interest" description="Disordered" evidence="1">
    <location>
        <begin position="162"/>
        <end position="186"/>
    </location>
</feature>
<reference evidence="2 3" key="1">
    <citation type="submission" date="2020-04" db="EMBL/GenBank/DDBJ databases">
        <title>Nesterenkonia sp. nov., isolated from marine sediment.</title>
        <authorList>
            <person name="Zhang G."/>
        </authorList>
    </citation>
    <scope>NUCLEOTIDE SEQUENCE [LARGE SCALE GENOMIC DNA]</scope>
    <source>
        <strain evidence="2 3">MY13</strain>
    </source>
</reference>
<protein>
    <recommendedName>
        <fullName evidence="4">PKD domain-containing protein</fullName>
    </recommendedName>
</protein>
<organism evidence="2 3">
    <name type="scientific">Nesterenkonia sedimenti</name>
    <dbReference type="NCBI Taxonomy" id="1463632"/>
    <lineage>
        <taxon>Bacteria</taxon>
        <taxon>Bacillati</taxon>
        <taxon>Actinomycetota</taxon>
        <taxon>Actinomycetes</taxon>
        <taxon>Micrococcales</taxon>
        <taxon>Micrococcaceae</taxon>
        <taxon>Nesterenkonia</taxon>
    </lineage>
</organism>
<dbReference type="AlphaFoldDB" id="A0A7X8TJJ4"/>
<feature type="region of interest" description="Disordered" evidence="1">
    <location>
        <begin position="53"/>
        <end position="75"/>
    </location>
</feature>
<gene>
    <name evidence="2" type="ORF">HGQ17_06660</name>
</gene>
<evidence type="ECO:0000313" key="2">
    <source>
        <dbReference type="EMBL" id="NLS09690.1"/>
    </source>
</evidence>
<evidence type="ECO:0008006" key="4">
    <source>
        <dbReference type="Google" id="ProtNLM"/>
    </source>
</evidence>
<keyword evidence="3" id="KW-1185">Reference proteome</keyword>
<proteinExistence type="predicted"/>
<dbReference type="Proteomes" id="UP000523139">
    <property type="component" value="Unassembled WGS sequence"/>
</dbReference>